<dbReference type="PROSITE" id="PS51202">
    <property type="entry name" value="RCK_C"/>
    <property type="match status" value="2"/>
</dbReference>
<accession>A0A645HN31</accession>
<evidence type="ECO:0000259" key="1">
    <source>
        <dbReference type="PROSITE" id="PS51202"/>
    </source>
</evidence>
<organism evidence="2">
    <name type="scientific">bioreactor metagenome</name>
    <dbReference type="NCBI Taxonomy" id="1076179"/>
    <lineage>
        <taxon>unclassified sequences</taxon>
        <taxon>metagenomes</taxon>
        <taxon>ecological metagenomes</taxon>
    </lineage>
</organism>
<name>A0A645HN31_9ZZZZ</name>
<dbReference type="GO" id="GO:0008324">
    <property type="term" value="F:monoatomic cation transmembrane transporter activity"/>
    <property type="evidence" value="ECO:0007669"/>
    <property type="project" value="InterPro"/>
</dbReference>
<dbReference type="Pfam" id="PF02080">
    <property type="entry name" value="TrkA_C"/>
    <property type="match status" value="2"/>
</dbReference>
<dbReference type="InterPro" id="IPR006037">
    <property type="entry name" value="RCK_C"/>
</dbReference>
<feature type="domain" description="RCK C-terminal" evidence="1">
    <location>
        <begin position="20"/>
        <end position="105"/>
    </location>
</feature>
<dbReference type="SUPFAM" id="SSF116726">
    <property type="entry name" value="TrkA C-terminal domain-like"/>
    <property type="match status" value="2"/>
</dbReference>
<dbReference type="InterPro" id="IPR036721">
    <property type="entry name" value="RCK_C_sf"/>
</dbReference>
<comment type="caution">
    <text evidence="2">The sequence shown here is derived from an EMBL/GenBank/DDBJ whole genome shotgun (WGS) entry which is preliminary data.</text>
</comment>
<dbReference type="PANTHER" id="PTHR43833">
    <property type="entry name" value="POTASSIUM CHANNEL PROTEIN 2-RELATED-RELATED"/>
    <property type="match status" value="1"/>
</dbReference>
<proteinExistence type="predicted"/>
<dbReference type="PANTHER" id="PTHR43833:SF9">
    <property type="entry name" value="POTASSIUM CHANNEL PROTEIN YUGO-RELATED"/>
    <property type="match status" value="1"/>
</dbReference>
<reference evidence="2" key="1">
    <citation type="submission" date="2019-08" db="EMBL/GenBank/DDBJ databases">
        <authorList>
            <person name="Kucharzyk K."/>
            <person name="Murdoch R.W."/>
            <person name="Higgins S."/>
            <person name="Loffler F."/>
        </authorList>
    </citation>
    <scope>NUCLEOTIDE SEQUENCE</scope>
</reference>
<feature type="domain" description="RCK C-terminal" evidence="1">
    <location>
        <begin position="106"/>
        <end position="190"/>
    </location>
</feature>
<sequence length="197" mass="21237">MRAQLKSAVGETSGHDLKQLLNEKQEVWELQVEEYTIPNSSAMAGKRIGELALRRRLGCSIASIDRHGVAIVNPSAEVVLYPQDKLLLLGSAEQIDRAIAEFGAARSDAGGVLQELSLETLRVPQHSPVTGKTLLELDLLRLWGVQVAGIQRQGKRILTPSGNDKLEADDTLLILGTTAQINAFEAWLNGSPAPGAN</sequence>
<dbReference type="Gene3D" id="3.30.70.1450">
    <property type="entry name" value="Regulator of K+ conductance, C-terminal domain"/>
    <property type="match status" value="2"/>
</dbReference>
<gene>
    <name evidence="2" type="ORF">SDC9_184365</name>
</gene>
<dbReference type="EMBL" id="VSSQ01091225">
    <property type="protein sequence ID" value="MPN36853.1"/>
    <property type="molecule type" value="Genomic_DNA"/>
</dbReference>
<dbReference type="InterPro" id="IPR050721">
    <property type="entry name" value="Trk_Ktr_HKT_K-transport"/>
</dbReference>
<protein>
    <recommendedName>
        <fullName evidence="1">RCK C-terminal domain-containing protein</fullName>
    </recommendedName>
</protein>
<evidence type="ECO:0000313" key="2">
    <source>
        <dbReference type="EMBL" id="MPN36853.1"/>
    </source>
</evidence>
<dbReference type="GO" id="GO:0006813">
    <property type="term" value="P:potassium ion transport"/>
    <property type="evidence" value="ECO:0007669"/>
    <property type="project" value="InterPro"/>
</dbReference>
<dbReference type="AlphaFoldDB" id="A0A645HN31"/>